<dbReference type="EMBL" id="KN768353">
    <property type="protein sequence ID" value="KIH46884.1"/>
    <property type="molecule type" value="Genomic_DNA"/>
</dbReference>
<sequence length="111" mass="12097">MISILPVQVLAQAKKAGYDVDSLETVEIEGTMPVYDASNNRMNFLGGVRLDVKVIGGQRSMIAFFVSDQPDDEVLLGTNALEILGVHTNIITGKDKETTGTHTEDDKMRNS</sequence>
<organism evidence="1 2">
    <name type="scientific">Ancylostoma duodenale</name>
    <dbReference type="NCBI Taxonomy" id="51022"/>
    <lineage>
        <taxon>Eukaryota</taxon>
        <taxon>Metazoa</taxon>
        <taxon>Ecdysozoa</taxon>
        <taxon>Nematoda</taxon>
        <taxon>Chromadorea</taxon>
        <taxon>Rhabditida</taxon>
        <taxon>Rhabditina</taxon>
        <taxon>Rhabditomorpha</taxon>
        <taxon>Strongyloidea</taxon>
        <taxon>Ancylostomatidae</taxon>
        <taxon>Ancylostomatinae</taxon>
        <taxon>Ancylostoma</taxon>
    </lineage>
</organism>
<evidence type="ECO:0000313" key="1">
    <source>
        <dbReference type="EMBL" id="KIH46884.1"/>
    </source>
</evidence>
<name>A0A0C2FJI2_9BILA</name>
<proteinExistence type="predicted"/>
<evidence type="ECO:0000313" key="2">
    <source>
        <dbReference type="Proteomes" id="UP000054047"/>
    </source>
</evidence>
<reference evidence="1 2" key="1">
    <citation type="submission" date="2013-12" db="EMBL/GenBank/DDBJ databases">
        <title>Draft genome of the parsitic nematode Ancylostoma duodenale.</title>
        <authorList>
            <person name="Mitreva M."/>
        </authorList>
    </citation>
    <scope>NUCLEOTIDE SEQUENCE [LARGE SCALE GENOMIC DNA]</scope>
    <source>
        <strain evidence="1 2">Zhejiang</strain>
    </source>
</reference>
<accession>A0A0C2FJI2</accession>
<protein>
    <submittedName>
        <fullName evidence="1">Uncharacterized protein</fullName>
    </submittedName>
</protein>
<keyword evidence="2" id="KW-1185">Reference proteome</keyword>
<dbReference type="OrthoDB" id="5826524at2759"/>
<dbReference type="Proteomes" id="UP000054047">
    <property type="component" value="Unassembled WGS sequence"/>
</dbReference>
<gene>
    <name evidence="1" type="ORF">ANCDUO_23061</name>
</gene>
<dbReference type="AlphaFoldDB" id="A0A0C2FJI2"/>